<name>A0A1Y0ISC6_9BACL</name>
<feature type="domain" description="VTT" evidence="3">
    <location>
        <begin position="31"/>
        <end position="156"/>
    </location>
</feature>
<evidence type="ECO:0000313" key="5">
    <source>
        <dbReference type="Proteomes" id="UP000195437"/>
    </source>
</evidence>
<evidence type="ECO:0000259" key="3">
    <source>
        <dbReference type="Pfam" id="PF09335"/>
    </source>
</evidence>
<comment type="similarity">
    <text evidence="1">Belongs to the DedA family.</text>
</comment>
<feature type="transmembrane region" description="Helical" evidence="2">
    <location>
        <begin position="165"/>
        <end position="190"/>
    </location>
</feature>
<dbReference type="KEGG" id="tum:CBW65_18335"/>
<keyword evidence="2" id="KW-1133">Transmembrane helix</keyword>
<dbReference type="PANTHER" id="PTHR42709:SF9">
    <property type="entry name" value="ALKALINE PHOSPHATASE LIKE PROTEIN"/>
    <property type="match status" value="1"/>
</dbReference>
<reference evidence="5" key="1">
    <citation type="submission" date="2017-05" db="EMBL/GenBank/DDBJ databases">
        <authorList>
            <person name="Sung H."/>
        </authorList>
    </citation>
    <scope>NUCLEOTIDE SEQUENCE [LARGE SCALE GENOMIC DNA]</scope>
    <source>
        <strain evidence="5">AR23208</strain>
    </source>
</reference>
<dbReference type="InterPro" id="IPR032816">
    <property type="entry name" value="VTT_dom"/>
</dbReference>
<evidence type="ECO:0000256" key="1">
    <source>
        <dbReference type="ARBA" id="ARBA00010792"/>
    </source>
</evidence>
<proteinExistence type="inferred from homology"/>
<protein>
    <submittedName>
        <fullName evidence="4">Alkaline phosphatase</fullName>
    </submittedName>
</protein>
<dbReference type="PANTHER" id="PTHR42709">
    <property type="entry name" value="ALKALINE PHOSPHATASE LIKE PROTEIN"/>
    <property type="match status" value="1"/>
</dbReference>
<organism evidence="4 5">
    <name type="scientific">Tumebacillus avium</name>
    <dbReference type="NCBI Taxonomy" id="1903704"/>
    <lineage>
        <taxon>Bacteria</taxon>
        <taxon>Bacillati</taxon>
        <taxon>Bacillota</taxon>
        <taxon>Bacilli</taxon>
        <taxon>Bacillales</taxon>
        <taxon>Alicyclobacillaceae</taxon>
        <taxon>Tumebacillus</taxon>
    </lineage>
</organism>
<dbReference type="AlphaFoldDB" id="A0A1Y0ISC6"/>
<keyword evidence="2" id="KW-0812">Transmembrane</keyword>
<dbReference type="Proteomes" id="UP000195437">
    <property type="component" value="Chromosome"/>
</dbReference>
<accession>A0A1Y0ISC6</accession>
<keyword evidence="5" id="KW-1185">Reference proteome</keyword>
<dbReference type="GO" id="GO:0005886">
    <property type="term" value="C:plasma membrane"/>
    <property type="evidence" value="ECO:0007669"/>
    <property type="project" value="TreeGrafter"/>
</dbReference>
<dbReference type="RefSeq" id="WP_087458070.1">
    <property type="nucleotide sequence ID" value="NZ_CP021434.1"/>
</dbReference>
<dbReference type="EMBL" id="CP021434">
    <property type="protein sequence ID" value="ARU62716.1"/>
    <property type="molecule type" value="Genomic_DNA"/>
</dbReference>
<evidence type="ECO:0000313" key="4">
    <source>
        <dbReference type="EMBL" id="ARU62716.1"/>
    </source>
</evidence>
<dbReference type="Pfam" id="PF09335">
    <property type="entry name" value="VTT_dom"/>
    <property type="match status" value="1"/>
</dbReference>
<dbReference type="InterPro" id="IPR051311">
    <property type="entry name" value="DedA_domain"/>
</dbReference>
<keyword evidence="2" id="KW-0472">Membrane</keyword>
<gene>
    <name evidence="4" type="ORF">CBW65_18335</name>
</gene>
<evidence type="ECO:0000256" key="2">
    <source>
        <dbReference type="SAM" id="Phobius"/>
    </source>
</evidence>
<feature type="transmembrane region" description="Helical" evidence="2">
    <location>
        <begin position="52"/>
        <end position="72"/>
    </location>
</feature>
<dbReference type="OrthoDB" id="9782291at2"/>
<feature type="transmembrane region" description="Helical" evidence="2">
    <location>
        <begin position="12"/>
        <end position="31"/>
    </location>
</feature>
<feature type="transmembrane region" description="Helical" evidence="2">
    <location>
        <begin position="138"/>
        <end position="159"/>
    </location>
</feature>
<sequence>MSVDILLGYIEQYGYFALFFALWLGIVGLPIPDESVVMTGGFVASAGLLHTLPAFLLTYLGVVSGLSIGYVIGYRAGAPILEKIGAKRKGAKHLARAQRLLERYGPAALCFSYLLPVVRHIVPYLVGTNRMSFGRYALYSYTSGLVWTLLYFVLGYLFGGYIEEIAAAVTTYGMYVLYALAGAGVIVFAVRRRRVLWKKNAS</sequence>